<dbReference type="GO" id="GO:0006032">
    <property type="term" value="P:chitin catabolic process"/>
    <property type="evidence" value="ECO:0007669"/>
    <property type="project" value="UniProtKB-ARBA"/>
</dbReference>
<evidence type="ECO:0000256" key="1">
    <source>
        <dbReference type="ARBA" id="ARBA00022801"/>
    </source>
</evidence>
<protein>
    <recommendedName>
        <fullName evidence="6">GH18 domain-containing protein</fullName>
    </recommendedName>
</protein>
<evidence type="ECO:0000259" key="6">
    <source>
        <dbReference type="PROSITE" id="PS51910"/>
    </source>
</evidence>
<feature type="region of interest" description="Disordered" evidence="4">
    <location>
        <begin position="473"/>
        <end position="552"/>
    </location>
</feature>
<reference evidence="7" key="1">
    <citation type="submission" date="2021-01" db="UniProtKB">
        <authorList>
            <consortium name="EnsemblMetazoa"/>
        </authorList>
    </citation>
    <scope>IDENTIFICATION</scope>
</reference>
<dbReference type="Gene3D" id="3.10.50.10">
    <property type="match status" value="1"/>
</dbReference>
<dbReference type="PANTHER" id="PTHR11177:SF317">
    <property type="entry name" value="CHITINASE 12-RELATED"/>
    <property type="match status" value="1"/>
</dbReference>
<dbReference type="PANTHER" id="PTHR11177">
    <property type="entry name" value="CHITINASE"/>
    <property type="match status" value="1"/>
</dbReference>
<name>A0A7M5WQE4_9CNID</name>
<feature type="chain" id="PRO_5029623922" description="GH18 domain-containing protein" evidence="5">
    <location>
        <begin position="21"/>
        <end position="637"/>
    </location>
</feature>
<feature type="signal peptide" evidence="5">
    <location>
        <begin position="1"/>
        <end position="20"/>
    </location>
</feature>
<dbReference type="SMART" id="SM00636">
    <property type="entry name" value="Glyco_18"/>
    <property type="match status" value="1"/>
</dbReference>
<feature type="domain" description="GH18" evidence="6">
    <location>
        <begin position="23"/>
        <end position="389"/>
    </location>
</feature>
<evidence type="ECO:0000313" key="8">
    <source>
        <dbReference type="Proteomes" id="UP000594262"/>
    </source>
</evidence>
<organism evidence="7 8">
    <name type="scientific">Clytia hemisphaerica</name>
    <dbReference type="NCBI Taxonomy" id="252671"/>
    <lineage>
        <taxon>Eukaryota</taxon>
        <taxon>Metazoa</taxon>
        <taxon>Cnidaria</taxon>
        <taxon>Hydrozoa</taxon>
        <taxon>Hydroidolina</taxon>
        <taxon>Leptothecata</taxon>
        <taxon>Obeliida</taxon>
        <taxon>Clytiidae</taxon>
        <taxon>Clytia</taxon>
    </lineage>
</organism>
<keyword evidence="1 3" id="KW-0378">Hydrolase</keyword>
<feature type="compositionally biased region" description="Basic residues" evidence="4">
    <location>
        <begin position="484"/>
        <end position="545"/>
    </location>
</feature>
<dbReference type="GO" id="GO:0005975">
    <property type="term" value="P:carbohydrate metabolic process"/>
    <property type="evidence" value="ECO:0007669"/>
    <property type="project" value="InterPro"/>
</dbReference>
<dbReference type="PROSITE" id="PS51910">
    <property type="entry name" value="GH18_2"/>
    <property type="match status" value="1"/>
</dbReference>
<dbReference type="Pfam" id="PF00704">
    <property type="entry name" value="Glyco_hydro_18"/>
    <property type="match status" value="1"/>
</dbReference>
<dbReference type="InterPro" id="IPR011583">
    <property type="entry name" value="Chitinase_II/V-like_cat"/>
</dbReference>
<accession>A0A7M5WQE4</accession>
<dbReference type="GO" id="GO:0005576">
    <property type="term" value="C:extracellular region"/>
    <property type="evidence" value="ECO:0007669"/>
    <property type="project" value="TreeGrafter"/>
</dbReference>
<keyword evidence="5" id="KW-0732">Signal</keyword>
<keyword evidence="8" id="KW-1185">Reference proteome</keyword>
<sequence length="637" mass="71431">MAQLSFIVILLFACVQIAQCGDFVRVCYYTNWSKGRPAGGAFNLNDHYEHGLCTHIIYSFAKVEHDGVGGYIIKPYEGSWDTDVGYPALKKLKEHDPNLKTLLAIGGWNHASEGFKQMVETKKSRAYFIEKSKEFIIDHGFDGLDLDWEYPAQRGSGPEDKERFSLLCRELRQTYGKMLVTAAVAAGAGSVDVSYDVKSIAESLDFINLMSYDLHGSWAERTGHHTDMNANRHYPGQHSIHNTVYHWNKRGAPMNKLVLGLASYGRTWRLSRPCTDWGISAKGTWTGGRAGKATGEMGFLAYYEVCRTKWVHHKCMSQSSAKAPYGTDGRDWIGYDDVESIVYKVKEVVKKKELLGFMFWALDLDDFRGTCGGETYPLIKAAKRTAMGERVNFKACKSVTAKKCVAPTLPPKVTTKVGANGCRLNMEGPWGNAFGDNRIRLDKWCKDPGNCPKHNPKHCNGTKGSMCTCDGVSGGTTTTEKPKKTTKKPKKTTKKPKKTTKKPKKTTKKPKKTTKKPKKTTKKPKKTTKKTKKTTKKPKKTTKKPKGGESGCQANEKFEKVAGYDLWCKNFCHLRGTSAFKRFCVYVTDGETPKTTKKPKKPKRCQPKRNGVVAKSICRNHCHHCNVSFVIQQYCHC</sequence>
<dbReference type="PROSITE" id="PS01095">
    <property type="entry name" value="GH18_1"/>
    <property type="match status" value="1"/>
</dbReference>
<dbReference type="GeneID" id="136800731"/>
<dbReference type="Proteomes" id="UP000594262">
    <property type="component" value="Unplaced"/>
</dbReference>
<dbReference type="InterPro" id="IPR029070">
    <property type="entry name" value="Chitinase_insertion_sf"/>
</dbReference>
<dbReference type="InterPro" id="IPR017853">
    <property type="entry name" value="GH"/>
</dbReference>
<dbReference type="InterPro" id="IPR050314">
    <property type="entry name" value="Glycosyl_Hydrlase_18"/>
</dbReference>
<evidence type="ECO:0000256" key="5">
    <source>
        <dbReference type="SAM" id="SignalP"/>
    </source>
</evidence>
<dbReference type="SUPFAM" id="SSF54556">
    <property type="entry name" value="Chitinase insertion domain"/>
    <property type="match status" value="1"/>
</dbReference>
<keyword evidence="2 3" id="KW-0326">Glycosidase</keyword>
<dbReference type="RefSeq" id="XP_066913487.1">
    <property type="nucleotide sequence ID" value="XM_067057386.1"/>
</dbReference>
<evidence type="ECO:0000256" key="3">
    <source>
        <dbReference type="RuleBase" id="RU000489"/>
    </source>
</evidence>
<dbReference type="OrthoDB" id="73875at2759"/>
<dbReference type="GO" id="GO:0004568">
    <property type="term" value="F:chitinase activity"/>
    <property type="evidence" value="ECO:0007669"/>
    <property type="project" value="UniProtKB-ARBA"/>
</dbReference>
<dbReference type="InterPro" id="IPR001223">
    <property type="entry name" value="Glyco_hydro18_cat"/>
</dbReference>
<evidence type="ECO:0000256" key="4">
    <source>
        <dbReference type="SAM" id="MobiDB-lite"/>
    </source>
</evidence>
<dbReference type="AlphaFoldDB" id="A0A7M5WQE4"/>
<dbReference type="EnsemblMetazoa" id="CLYHEMT001620.1">
    <property type="protein sequence ID" value="CLYHEMP001620.1"/>
    <property type="gene ID" value="CLYHEMG001620"/>
</dbReference>
<dbReference type="Gene3D" id="3.20.20.80">
    <property type="entry name" value="Glycosidases"/>
    <property type="match status" value="1"/>
</dbReference>
<dbReference type="InterPro" id="IPR001579">
    <property type="entry name" value="Glyco_hydro_18_chit_AS"/>
</dbReference>
<proteinExistence type="predicted"/>
<dbReference type="GO" id="GO:0008061">
    <property type="term" value="F:chitin binding"/>
    <property type="evidence" value="ECO:0007669"/>
    <property type="project" value="InterPro"/>
</dbReference>
<dbReference type="SUPFAM" id="SSF51445">
    <property type="entry name" value="(Trans)glycosidases"/>
    <property type="match status" value="1"/>
</dbReference>
<evidence type="ECO:0000256" key="2">
    <source>
        <dbReference type="ARBA" id="ARBA00023295"/>
    </source>
</evidence>
<evidence type="ECO:0000313" key="7">
    <source>
        <dbReference type="EnsemblMetazoa" id="CLYHEMP001620.1"/>
    </source>
</evidence>